<proteinExistence type="predicted"/>
<evidence type="ECO:0000313" key="3">
    <source>
        <dbReference type="Proteomes" id="UP000249300"/>
    </source>
</evidence>
<dbReference type="KEGG" id="pcre:NCTC12858_00131"/>
<accession>A0A2X4PI29</accession>
<name>A0A2X4PI29_9PORP</name>
<reference evidence="2 3" key="1">
    <citation type="submission" date="2018-06" db="EMBL/GenBank/DDBJ databases">
        <authorList>
            <consortium name="Pathogen Informatics"/>
            <person name="Doyle S."/>
        </authorList>
    </citation>
    <scope>NUCLEOTIDE SEQUENCE [LARGE SCALE GENOMIC DNA]</scope>
    <source>
        <strain evidence="2 3">NCTC12858</strain>
    </source>
</reference>
<dbReference type="AlphaFoldDB" id="A0A2X4PI29"/>
<organism evidence="2 3">
    <name type="scientific">Porphyromonas crevioricanis</name>
    <dbReference type="NCBI Taxonomy" id="393921"/>
    <lineage>
        <taxon>Bacteria</taxon>
        <taxon>Pseudomonadati</taxon>
        <taxon>Bacteroidota</taxon>
        <taxon>Bacteroidia</taxon>
        <taxon>Bacteroidales</taxon>
        <taxon>Porphyromonadaceae</taxon>
        <taxon>Porphyromonas</taxon>
    </lineage>
</organism>
<keyword evidence="1" id="KW-0732">Signal</keyword>
<keyword evidence="3" id="KW-1185">Reference proteome</keyword>
<feature type="chain" id="PRO_5016142827" description="Periplasmic heavy metal sensor" evidence="1">
    <location>
        <begin position="26"/>
        <end position="154"/>
    </location>
</feature>
<dbReference type="Proteomes" id="UP000249300">
    <property type="component" value="Chromosome 1"/>
</dbReference>
<gene>
    <name evidence="2" type="ORF">NCTC12858_00131</name>
</gene>
<evidence type="ECO:0008006" key="4">
    <source>
        <dbReference type="Google" id="ProtNLM"/>
    </source>
</evidence>
<sequence>MRKILLPLYLGLQLLWLCCPDSLSAQETSRGRCPAGPWYKKACIEYETFVLKELQLTDDETRAFLPLMRVYDRRRVDCMRSALRLRREIETKVNPTDREIDDLLDQLYEAKLSSIEIQKEYYDKLKGVIPRQKILKLSRLSRKFVSTKLMSDDH</sequence>
<feature type="signal peptide" evidence="1">
    <location>
        <begin position="1"/>
        <end position="25"/>
    </location>
</feature>
<protein>
    <recommendedName>
        <fullName evidence="4">Periplasmic heavy metal sensor</fullName>
    </recommendedName>
</protein>
<evidence type="ECO:0000256" key="1">
    <source>
        <dbReference type="SAM" id="SignalP"/>
    </source>
</evidence>
<evidence type="ECO:0000313" key="2">
    <source>
        <dbReference type="EMBL" id="SQH72320.1"/>
    </source>
</evidence>
<dbReference type="EMBL" id="LS483447">
    <property type="protein sequence ID" value="SQH72320.1"/>
    <property type="molecule type" value="Genomic_DNA"/>
</dbReference>